<accession>A0A060VQN3</accession>
<proteinExistence type="predicted"/>
<dbReference type="Proteomes" id="UP000193380">
    <property type="component" value="Unassembled WGS sequence"/>
</dbReference>
<dbReference type="AlphaFoldDB" id="A0A060VQN3"/>
<name>A0A060VQN3_ONCMY</name>
<reference evidence="1" key="1">
    <citation type="journal article" date="2014" name="Nat. Commun.">
        <title>The rainbow trout genome provides novel insights into evolution after whole-genome duplication in vertebrates.</title>
        <authorList>
            <person name="Berthelot C."/>
            <person name="Brunet F."/>
            <person name="Chalopin D."/>
            <person name="Juanchich A."/>
            <person name="Bernard M."/>
            <person name="Noel B."/>
            <person name="Bento P."/>
            <person name="Da Silva C."/>
            <person name="Labadie K."/>
            <person name="Alberti A."/>
            <person name="Aury J.M."/>
            <person name="Louis A."/>
            <person name="Dehais P."/>
            <person name="Bardou P."/>
            <person name="Montfort J."/>
            <person name="Klopp C."/>
            <person name="Cabau C."/>
            <person name="Gaspin C."/>
            <person name="Thorgaard G.H."/>
            <person name="Boussaha M."/>
            <person name="Quillet E."/>
            <person name="Guyomard R."/>
            <person name="Galiana D."/>
            <person name="Bobe J."/>
            <person name="Volff J.N."/>
            <person name="Genet C."/>
            <person name="Wincker P."/>
            <person name="Jaillon O."/>
            <person name="Roest Crollius H."/>
            <person name="Guiguen Y."/>
        </authorList>
    </citation>
    <scope>NUCLEOTIDE SEQUENCE [LARGE SCALE GENOMIC DNA]</scope>
</reference>
<evidence type="ECO:0000313" key="2">
    <source>
        <dbReference type="Proteomes" id="UP000193380"/>
    </source>
</evidence>
<gene>
    <name evidence="1" type="ORF">GSONMT00069651001</name>
</gene>
<evidence type="ECO:0000313" key="1">
    <source>
        <dbReference type="EMBL" id="CDQ57223.1"/>
    </source>
</evidence>
<dbReference type="EMBL" id="FR904281">
    <property type="protein sequence ID" value="CDQ57223.1"/>
    <property type="molecule type" value="Genomic_DNA"/>
</dbReference>
<reference evidence="1" key="2">
    <citation type="submission" date="2014-03" db="EMBL/GenBank/DDBJ databases">
        <authorList>
            <person name="Genoscope - CEA"/>
        </authorList>
    </citation>
    <scope>NUCLEOTIDE SEQUENCE</scope>
</reference>
<protein>
    <submittedName>
        <fullName evidence="1">Uncharacterized protein</fullName>
    </submittedName>
</protein>
<dbReference type="PaxDb" id="8022-A0A060VQN3"/>
<organism evidence="1 2">
    <name type="scientific">Oncorhynchus mykiss</name>
    <name type="common">Rainbow trout</name>
    <name type="synonym">Salmo gairdneri</name>
    <dbReference type="NCBI Taxonomy" id="8022"/>
    <lineage>
        <taxon>Eukaryota</taxon>
        <taxon>Metazoa</taxon>
        <taxon>Chordata</taxon>
        <taxon>Craniata</taxon>
        <taxon>Vertebrata</taxon>
        <taxon>Euteleostomi</taxon>
        <taxon>Actinopterygii</taxon>
        <taxon>Neopterygii</taxon>
        <taxon>Teleostei</taxon>
        <taxon>Protacanthopterygii</taxon>
        <taxon>Salmoniformes</taxon>
        <taxon>Salmonidae</taxon>
        <taxon>Salmoninae</taxon>
        <taxon>Oncorhynchus</taxon>
    </lineage>
</organism>
<dbReference type="STRING" id="8022.A0A060VQN3"/>
<sequence>MQLENCILPVSVLSKKCLNVGSGYPCSDGSELAGPYYYIC</sequence>